<reference evidence="1 2" key="1">
    <citation type="submission" date="2023-11" db="EMBL/GenBank/DDBJ databases">
        <title>From the Deep-Sea to the Surface: Bacterial Genomes Isolated from the Moytirra Hydrothermal Vent Plume.</title>
        <authorList>
            <person name="Major S.R."/>
        </authorList>
    </citation>
    <scope>NUCLEOTIDE SEQUENCE [LARGE SCALE GENOMIC DNA]</scope>
    <source>
        <strain evidence="1 2">OXR-9</strain>
    </source>
</reference>
<organism evidence="1 2">
    <name type="scientific">Sulfitobacter faviae</name>
    <dbReference type="NCBI Taxonomy" id="1775881"/>
    <lineage>
        <taxon>Bacteria</taxon>
        <taxon>Pseudomonadati</taxon>
        <taxon>Pseudomonadota</taxon>
        <taxon>Alphaproteobacteria</taxon>
        <taxon>Rhodobacterales</taxon>
        <taxon>Roseobacteraceae</taxon>
        <taxon>Sulfitobacter</taxon>
    </lineage>
</organism>
<proteinExistence type="predicted"/>
<keyword evidence="2" id="KW-1185">Reference proteome</keyword>
<evidence type="ECO:0000313" key="2">
    <source>
        <dbReference type="Proteomes" id="UP001326567"/>
    </source>
</evidence>
<name>A0ABZ0V067_9RHOB</name>
<dbReference type="RefSeq" id="WP_322328990.1">
    <property type="nucleotide sequence ID" value="NZ_CP139725.1"/>
</dbReference>
<accession>A0ABZ0V067</accession>
<gene>
    <name evidence="1" type="ORF">T7987_03245</name>
</gene>
<dbReference type="EMBL" id="CP139725">
    <property type="protein sequence ID" value="WPZ22268.1"/>
    <property type="molecule type" value="Genomic_DNA"/>
</dbReference>
<protein>
    <submittedName>
        <fullName evidence="1">Uncharacterized protein</fullName>
    </submittedName>
</protein>
<dbReference type="Proteomes" id="UP001326567">
    <property type="component" value="Chromosome"/>
</dbReference>
<evidence type="ECO:0000313" key="1">
    <source>
        <dbReference type="EMBL" id="WPZ22268.1"/>
    </source>
</evidence>
<sequence>MIGIITRNTPQADGQLWELKCAIDEGVPLFLIHGHSDASKRLANLPAPISGRKIFNWTEANIISFLDRL</sequence>